<feature type="compositionally biased region" description="Polar residues" evidence="1">
    <location>
        <begin position="356"/>
        <end position="366"/>
    </location>
</feature>
<feature type="compositionally biased region" description="Low complexity" evidence="1">
    <location>
        <begin position="268"/>
        <end position="284"/>
    </location>
</feature>
<feature type="compositionally biased region" description="Basic and acidic residues" evidence="1">
    <location>
        <begin position="399"/>
        <end position="412"/>
    </location>
</feature>
<dbReference type="AlphaFoldDB" id="A0A0U1M537"/>
<feature type="compositionally biased region" description="Pro residues" evidence="1">
    <location>
        <begin position="340"/>
        <end position="350"/>
    </location>
</feature>
<feature type="compositionally biased region" description="Basic and acidic residues" evidence="1">
    <location>
        <begin position="229"/>
        <end position="238"/>
    </location>
</feature>
<dbReference type="OrthoDB" id="5401332at2759"/>
<keyword evidence="2" id="KW-0812">Transmembrane</keyword>
<feature type="compositionally biased region" description="Polar residues" evidence="1">
    <location>
        <begin position="217"/>
        <end position="227"/>
    </location>
</feature>
<protein>
    <submittedName>
        <fullName evidence="3">Uncharacterized protein</fullName>
    </submittedName>
</protein>
<reference evidence="3 4" key="1">
    <citation type="submission" date="2015-04" db="EMBL/GenBank/DDBJ databases">
        <authorList>
            <person name="Syromyatnikov M.Y."/>
            <person name="Popov V.N."/>
        </authorList>
    </citation>
    <scope>NUCLEOTIDE SEQUENCE [LARGE SCALE GENOMIC DNA]</scope>
    <source>
        <strain evidence="3">WF-38-12</strain>
    </source>
</reference>
<keyword evidence="2" id="KW-1133">Transmembrane helix</keyword>
<gene>
    <name evidence="3" type="ORF">PISL3812_07773</name>
</gene>
<keyword evidence="2" id="KW-0472">Membrane</keyword>
<dbReference type="EMBL" id="CVMT01000008">
    <property type="protein sequence ID" value="CRG90728.1"/>
    <property type="molecule type" value="Genomic_DNA"/>
</dbReference>
<feature type="compositionally biased region" description="Polar residues" evidence="1">
    <location>
        <begin position="192"/>
        <end position="201"/>
    </location>
</feature>
<accession>A0A0U1M537</accession>
<dbReference type="PANTHER" id="PTHR40018:SF1">
    <property type="entry name" value="[PSI+] INDUCTION PROTEIN 2"/>
    <property type="match status" value="1"/>
</dbReference>
<feature type="region of interest" description="Disordered" evidence="1">
    <location>
        <begin position="97"/>
        <end position="138"/>
    </location>
</feature>
<dbReference type="Proteomes" id="UP000054383">
    <property type="component" value="Unassembled WGS sequence"/>
</dbReference>
<organism evidence="3 4">
    <name type="scientific">Talaromyces islandicus</name>
    <name type="common">Penicillium islandicum</name>
    <dbReference type="NCBI Taxonomy" id="28573"/>
    <lineage>
        <taxon>Eukaryota</taxon>
        <taxon>Fungi</taxon>
        <taxon>Dikarya</taxon>
        <taxon>Ascomycota</taxon>
        <taxon>Pezizomycotina</taxon>
        <taxon>Eurotiomycetes</taxon>
        <taxon>Eurotiomycetidae</taxon>
        <taxon>Eurotiales</taxon>
        <taxon>Trichocomaceae</taxon>
        <taxon>Talaromyces</taxon>
        <taxon>Talaromyces sect. Islandici</taxon>
    </lineage>
</organism>
<proteinExistence type="predicted"/>
<evidence type="ECO:0000256" key="2">
    <source>
        <dbReference type="SAM" id="Phobius"/>
    </source>
</evidence>
<feature type="transmembrane region" description="Helical" evidence="2">
    <location>
        <begin position="43"/>
        <end position="65"/>
    </location>
</feature>
<evidence type="ECO:0000313" key="4">
    <source>
        <dbReference type="Proteomes" id="UP000054383"/>
    </source>
</evidence>
<dbReference type="GO" id="GO:0005935">
    <property type="term" value="C:cellular bud neck"/>
    <property type="evidence" value="ECO:0007669"/>
    <property type="project" value="TreeGrafter"/>
</dbReference>
<dbReference type="GO" id="GO:0005886">
    <property type="term" value="C:plasma membrane"/>
    <property type="evidence" value="ECO:0007669"/>
    <property type="project" value="TreeGrafter"/>
</dbReference>
<dbReference type="PANTHER" id="PTHR40018">
    <property type="entry name" value="[PSI+] INDUCTION PROTEIN 2"/>
    <property type="match status" value="1"/>
</dbReference>
<dbReference type="OMA" id="CLCCGIQ"/>
<feature type="region of interest" description="Disordered" evidence="1">
    <location>
        <begin position="188"/>
        <end position="430"/>
    </location>
</feature>
<evidence type="ECO:0000313" key="3">
    <source>
        <dbReference type="EMBL" id="CRG90728.1"/>
    </source>
</evidence>
<feature type="compositionally biased region" description="Polar residues" evidence="1">
    <location>
        <begin position="249"/>
        <end position="267"/>
    </location>
</feature>
<sequence length="430" mass="46496">MSPTARMIRSLAERSISGDADSVKTTFSSWDNCMAKAYCKWPVIAVIIVGSLILLSIAGCLISCLCCGYQCCKGCCGCCYRCCDCGSSSRNHKRKRDTFADHSSPYYQQPPPPQPMNYGHQQPAVSPAPPAYRGPRTATFDQPKATVATNEDALPAMPTWADAQTRRVEDHSPMHETVEMDDLEAHDHATNPYYNHHSTSPAPGLMTRGGYSEVPAKSTSPHPSPQTMYHDDYLHDDGYSPGAGGLRVTNASTQDFGESDYLHQQQHPYSPISSPSSPGYGAPPARYPSPGAAAVAATLPSRLSPRPSPAPYRGFDNQPPPKVQAPNFSGPRAYDQIPSPRSPVSPPMPYSPYEGHQQQQPPFQTRSPPPVAGSPVQHGQYRAFSPGIASSTPPPPFSETDHHAAAPEDDRPPSLLMAGRRPTPNSYKAV</sequence>
<dbReference type="STRING" id="28573.A0A0U1M537"/>
<keyword evidence="4" id="KW-1185">Reference proteome</keyword>
<name>A0A0U1M537_TALIS</name>
<evidence type="ECO:0000256" key="1">
    <source>
        <dbReference type="SAM" id="MobiDB-lite"/>
    </source>
</evidence>
<dbReference type="InterPro" id="IPR037504">
    <property type="entry name" value="PSI_induc_2"/>
</dbReference>